<keyword evidence="3" id="KW-0472">Membrane</keyword>
<accession>A0A8H6XDH9</accession>
<evidence type="ECO:0000313" key="4">
    <source>
        <dbReference type="EMBL" id="KAF7338465.1"/>
    </source>
</evidence>
<keyword evidence="3" id="KW-0999">Mitochondrion inner membrane</keyword>
<evidence type="ECO:0000256" key="2">
    <source>
        <dbReference type="ARBA" id="ARBA00023157"/>
    </source>
</evidence>
<protein>
    <recommendedName>
        <fullName evidence="3">COX assembly mitochondrial protein</fullName>
    </recommendedName>
</protein>
<dbReference type="OrthoDB" id="532630at2759"/>
<gene>
    <name evidence="4" type="ORF">MVEN_02072500</name>
</gene>
<keyword evidence="3" id="KW-0143">Chaperone</keyword>
<keyword evidence="3" id="KW-0496">Mitochondrion</keyword>
<keyword evidence="2" id="KW-1015">Disulfide bond</keyword>
<evidence type="ECO:0000256" key="3">
    <source>
        <dbReference type="RuleBase" id="RU364104"/>
    </source>
</evidence>
<sequence length="79" mass="9399">MHPQVSDKKVLACKEFLDALEKCHSSNWARLFGQCNLQKDELNACLRKERIERATENREMAKERKLKAEQARKKFYDDE</sequence>
<comment type="function">
    <text evidence="3">Required for mitochondrial cytochrome c oxidase (COX) assembly and respiration.</text>
</comment>
<name>A0A8H6XDH9_9AGAR</name>
<keyword evidence="5" id="KW-1185">Reference proteome</keyword>
<evidence type="ECO:0000256" key="1">
    <source>
        <dbReference type="ARBA" id="ARBA00007347"/>
    </source>
</evidence>
<comment type="caution">
    <text evidence="4">The sequence shown here is derived from an EMBL/GenBank/DDBJ whole genome shotgun (WGS) entry which is preliminary data.</text>
</comment>
<dbReference type="InterPro" id="IPR013892">
    <property type="entry name" value="Cyt_c_biogenesis_Cmc1-like"/>
</dbReference>
<evidence type="ECO:0000313" key="5">
    <source>
        <dbReference type="Proteomes" id="UP000620124"/>
    </source>
</evidence>
<dbReference type="EMBL" id="JACAZI010000021">
    <property type="protein sequence ID" value="KAF7338465.1"/>
    <property type="molecule type" value="Genomic_DNA"/>
</dbReference>
<comment type="similarity">
    <text evidence="1 3">Belongs to the CMC family.</text>
</comment>
<dbReference type="Proteomes" id="UP000620124">
    <property type="component" value="Unassembled WGS sequence"/>
</dbReference>
<dbReference type="Pfam" id="PF08583">
    <property type="entry name" value="Cmc1"/>
    <property type="match status" value="1"/>
</dbReference>
<proteinExistence type="inferred from homology"/>
<organism evidence="4 5">
    <name type="scientific">Mycena venus</name>
    <dbReference type="NCBI Taxonomy" id="2733690"/>
    <lineage>
        <taxon>Eukaryota</taxon>
        <taxon>Fungi</taxon>
        <taxon>Dikarya</taxon>
        <taxon>Basidiomycota</taxon>
        <taxon>Agaricomycotina</taxon>
        <taxon>Agaricomycetes</taxon>
        <taxon>Agaricomycetidae</taxon>
        <taxon>Agaricales</taxon>
        <taxon>Marasmiineae</taxon>
        <taxon>Mycenaceae</taxon>
        <taxon>Mycena</taxon>
    </lineage>
</organism>
<reference evidence="4" key="1">
    <citation type="submission" date="2020-05" db="EMBL/GenBank/DDBJ databases">
        <title>Mycena genomes resolve the evolution of fungal bioluminescence.</title>
        <authorList>
            <person name="Tsai I.J."/>
        </authorList>
    </citation>
    <scope>NUCLEOTIDE SEQUENCE</scope>
    <source>
        <strain evidence="4">CCC161011</strain>
    </source>
</reference>
<dbReference type="GO" id="GO:0005743">
    <property type="term" value="C:mitochondrial inner membrane"/>
    <property type="evidence" value="ECO:0007669"/>
    <property type="project" value="UniProtKB-SubCell"/>
</dbReference>
<comment type="subcellular location">
    <subcellularLocation>
        <location evidence="3">Mitochondrion inner membrane</location>
    </subcellularLocation>
</comment>
<dbReference type="AlphaFoldDB" id="A0A8H6XDH9"/>